<dbReference type="Proteomes" id="UP000887566">
    <property type="component" value="Unplaced"/>
</dbReference>
<proteinExistence type="inferred from homology"/>
<evidence type="ECO:0000313" key="6">
    <source>
        <dbReference type="WBParaSite" id="PSAMB.scaffold13516size2233.g35527.t1"/>
    </source>
</evidence>
<dbReference type="WBParaSite" id="PSAMB.scaffold13516size2233.g35527.t1">
    <property type="protein sequence ID" value="PSAMB.scaffold13516size2233.g35527.t1"/>
    <property type="gene ID" value="PSAMB.scaffold13516size2233.g35527"/>
</dbReference>
<keyword evidence="5" id="KW-1185">Reference proteome</keyword>
<dbReference type="PANTHER" id="PTHR12192">
    <property type="entry name" value="CATION TRANSPORT PROTEIN CHAC-RELATED"/>
    <property type="match status" value="1"/>
</dbReference>
<comment type="similarity">
    <text evidence="1">Belongs to the gamma-glutamylcyclotransferase family. ChaC subfamily.</text>
</comment>
<organism evidence="5 6">
    <name type="scientific">Plectus sambesii</name>
    <dbReference type="NCBI Taxonomy" id="2011161"/>
    <lineage>
        <taxon>Eukaryota</taxon>
        <taxon>Metazoa</taxon>
        <taxon>Ecdysozoa</taxon>
        <taxon>Nematoda</taxon>
        <taxon>Chromadorea</taxon>
        <taxon>Plectida</taxon>
        <taxon>Plectina</taxon>
        <taxon>Plectoidea</taxon>
        <taxon>Plectidae</taxon>
        <taxon>Plectus</taxon>
    </lineage>
</organism>
<dbReference type="CDD" id="cd06661">
    <property type="entry name" value="GGCT_like"/>
    <property type="match status" value="1"/>
</dbReference>
<dbReference type="PANTHER" id="PTHR12192:SF26">
    <property type="entry name" value="GLUTATHIONE-SPECIFIC GAMMA-GLUTAMYLCYCLOTRANSFERASE 1"/>
    <property type="match status" value="1"/>
</dbReference>
<dbReference type="InterPro" id="IPR006840">
    <property type="entry name" value="ChaC"/>
</dbReference>
<dbReference type="GO" id="GO:0006751">
    <property type="term" value="P:glutathione catabolic process"/>
    <property type="evidence" value="ECO:0007669"/>
    <property type="project" value="InterPro"/>
</dbReference>
<evidence type="ECO:0000256" key="4">
    <source>
        <dbReference type="ARBA" id="ARBA00048073"/>
    </source>
</evidence>
<protein>
    <recommendedName>
        <fullName evidence="2">glutathione-specific gamma-glutamylcyclotransferase</fullName>
        <ecNumber evidence="2">4.3.2.7</ecNumber>
    </recommendedName>
</protein>
<comment type="catalytic activity">
    <reaction evidence="4">
        <text>glutathione = L-cysteinylglycine + 5-oxo-L-proline</text>
        <dbReference type="Rhea" id="RHEA:47724"/>
        <dbReference type="ChEBI" id="CHEBI:57925"/>
        <dbReference type="ChEBI" id="CHEBI:58402"/>
        <dbReference type="ChEBI" id="CHEBI:61694"/>
        <dbReference type="EC" id="4.3.2.7"/>
    </reaction>
</comment>
<evidence type="ECO:0000313" key="5">
    <source>
        <dbReference type="Proteomes" id="UP000887566"/>
    </source>
</evidence>
<keyword evidence="3" id="KW-0456">Lyase</keyword>
<dbReference type="Pfam" id="PF04752">
    <property type="entry name" value="ChaC"/>
    <property type="match status" value="1"/>
</dbReference>
<accession>A0A914V034</accession>
<dbReference type="Gene3D" id="3.10.490.10">
    <property type="entry name" value="Gamma-glutamyl cyclotransferase-like"/>
    <property type="match status" value="1"/>
</dbReference>
<dbReference type="EC" id="4.3.2.7" evidence="2"/>
<dbReference type="AlphaFoldDB" id="A0A914V034"/>
<reference evidence="6" key="1">
    <citation type="submission" date="2022-11" db="UniProtKB">
        <authorList>
            <consortium name="WormBaseParasite"/>
        </authorList>
    </citation>
    <scope>IDENTIFICATION</scope>
</reference>
<name>A0A914V034_9BILA</name>
<dbReference type="InterPro" id="IPR013024">
    <property type="entry name" value="GGCT-like"/>
</dbReference>
<dbReference type="SUPFAM" id="SSF110857">
    <property type="entry name" value="Gamma-glutamyl cyclotransferase-like"/>
    <property type="match status" value="1"/>
</dbReference>
<evidence type="ECO:0000256" key="2">
    <source>
        <dbReference type="ARBA" id="ARBA00012344"/>
    </source>
</evidence>
<dbReference type="InterPro" id="IPR036568">
    <property type="entry name" value="GGCT-like_sf"/>
</dbReference>
<evidence type="ECO:0000256" key="3">
    <source>
        <dbReference type="ARBA" id="ARBA00023239"/>
    </source>
</evidence>
<evidence type="ECO:0000256" key="1">
    <source>
        <dbReference type="ARBA" id="ARBA00009662"/>
    </source>
</evidence>
<dbReference type="GO" id="GO:0005737">
    <property type="term" value="C:cytoplasm"/>
    <property type="evidence" value="ECO:0007669"/>
    <property type="project" value="TreeGrafter"/>
</dbReference>
<sequence length="217" mass="24386">MGEKKKMRGSAISSLLTIDVSSRTPPTVWVFAYGSLIWNPGFKYEETIKGYARGFARRFYQGNTHHRGDAQMPGRVVTLIEDKKSNTSGLLYRLTGLKQISSALKHLHEREVLNGYEFAVVPISFNTHCPGNTTVIALTCIASTDNEFYLGPGTTTEEMAVQIHTAKGRAGPNSDYLFKLAEHVRELFPTEEDEHLFELERHVRIVLQQRISSVAVE</sequence>
<dbReference type="GO" id="GO:0061928">
    <property type="term" value="F:glutathione specific gamma-glutamylcyclotransferase activity"/>
    <property type="evidence" value="ECO:0007669"/>
    <property type="project" value="UniProtKB-EC"/>
</dbReference>